<evidence type="ECO:0000256" key="1">
    <source>
        <dbReference type="ARBA" id="ARBA00022603"/>
    </source>
</evidence>
<reference evidence="7 8" key="1">
    <citation type="submission" date="2011-02" db="EMBL/GenBank/DDBJ databases">
        <authorList>
            <person name="Muzny D."/>
            <person name="Qin X."/>
            <person name="Buhay C."/>
            <person name="Dugan-Rocha S."/>
            <person name="Ding Y."/>
            <person name="Chen G."/>
            <person name="Hawes A."/>
            <person name="Holder M."/>
            <person name="Jhangiani S."/>
            <person name="Johnson A."/>
            <person name="Khan Z."/>
            <person name="Li Z."/>
            <person name="Liu W."/>
            <person name="Liu X."/>
            <person name="Perez L."/>
            <person name="Shen H."/>
            <person name="Wang Q."/>
            <person name="Watt J."/>
            <person name="Xi L."/>
            <person name="Xin Y."/>
            <person name="Zhou J."/>
            <person name="Deng J."/>
            <person name="Jiang H."/>
            <person name="Liu Y."/>
            <person name="Qu J."/>
            <person name="Song X.-Z."/>
            <person name="Zhang L."/>
            <person name="Villasana D."/>
            <person name="Johnson A."/>
            <person name="Liu J."/>
            <person name="Liyanage D."/>
            <person name="Lorensuhewa L."/>
            <person name="Robinson T."/>
            <person name="Song A."/>
            <person name="Song B.-B."/>
            <person name="Dinh H."/>
            <person name="Thornton R."/>
            <person name="Coyle M."/>
            <person name="Francisco L."/>
            <person name="Jackson L."/>
            <person name="Javaid M."/>
            <person name="Korchina V."/>
            <person name="Kovar C."/>
            <person name="Mata R."/>
            <person name="Mathew T."/>
            <person name="Ngo R."/>
            <person name="Nguyen L."/>
            <person name="Nguyen N."/>
            <person name="Okwuonu G."/>
            <person name="Ongeri F."/>
            <person name="Pham C."/>
            <person name="Simmons D."/>
            <person name="Wilczek-Boney K."/>
            <person name="Hale W."/>
            <person name="Jakkamsetti A."/>
            <person name="Pham P."/>
            <person name="Ruth R."/>
            <person name="San Lucas F."/>
            <person name="Warren J."/>
            <person name="Zhang J."/>
            <person name="Zhao Z."/>
            <person name="Zhou C."/>
            <person name="Zhu D."/>
            <person name="Lee S."/>
            <person name="Bess C."/>
            <person name="Blankenburg K."/>
            <person name="Forbes L."/>
            <person name="Fu Q."/>
            <person name="Gubbala S."/>
            <person name="Hirani K."/>
            <person name="Jayaseelan J.C."/>
            <person name="Lara F."/>
            <person name="Munidasa M."/>
            <person name="Palculict T."/>
            <person name="Patil S."/>
            <person name="Pu L.-L."/>
            <person name="Saada N."/>
            <person name="Tang L."/>
            <person name="Weissenberger G."/>
            <person name="Zhu Y."/>
            <person name="Hemphill L."/>
            <person name="Shang Y."/>
            <person name="Youmans B."/>
            <person name="Ayvaz T."/>
            <person name="Ross M."/>
            <person name="Santibanez J."/>
            <person name="Aqrawi P."/>
            <person name="Gross S."/>
            <person name="Joshi V."/>
            <person name="Fowler G."/>
            <person name="Nazareth L."/>
            <person name="Reid J."/>
            <person name="Worley K."/>
            <person name="Petrosino J."/>
            <person name="Highlander S."/>
            <person name="Gibbs R."/>
        </authorList>
    </citation>
    <scope>NUCLEOTIDE SEQUENCE [LARGE SCALE GENOMIC DNA]</scope>
    <source>
        <strain evidence="7 8">DSM 15829</strain>
    </source>
</reference>
<dbReference type="eggNOG" id="COG1092">
    <property type="taxonomic scope" value="Bacteria"/>
</dbReference>
<dbReference type="InterPro" id="IPR004114">
    <property type="entry name" value="THUMP_dom"/>
</dbReference>
<keyword evidence="8" id="KW-1185">Reference proteome</keyword>
<dbReference type="Pfam" id="PF22020">
    <property type="entry name" value="RlmL_1st"/>
    <property type="match status" value="1"/>
</dbReference>
<dbReference type="EMBL" id="ACGK02000002">
    <property type="protein sequence ID" value="EGF22949.1"/>
    <property type="molecule type" value="Genomic_DNA"/>
</dbReference>
<dbReference type="SUPFAM" id="SSF53335">
    <property type="entry name" value="S-adenosyl-L-methionine-dependent methyltransferases"/>
    <property type="match status" value="1"/>
</dbReference>
<dbReference type="InterPro" id="IPR054170">
    <property type="entry name" value="RlmL_1st"/>
</dbReference>
<keyword evidence="2" id="KW-0808">Transferase</keyword>
<sequence>MSNQPVADQMEFFASCPLGFEQLLSRELRSIAPVKTRPLQGRVQFFSTLKDAYTICLYTRLASRIVYVIKHIDATDAQTLYQQAAEIPWWEHIDRGTTCAIDAHGTNENLSNSIFSAQKVKDALCDACIKTQGWRPSIDTHHPDVMISLRIAKNRATLGIDLSGEPLFKRGWEAQKSTQHHLAFLRPDYAAALLSQSSWYSCVRHEHATLVCAYPQSGTLCIEAVEQALHLACGRNRIHWGFLKWKGHQPDIWENIIEQSKKDEQRYQNHRCTLVLYDDTATQRKSIQTIRFMLSRAHVSASRVNFETVDFDEFIQRYTKFSQGQSIANNSNAPHVASNASATAFIFNASQTDVSSTAVCADRVSKLIRAAQATCKEDEPTKNSSETLKRSLTVSIPDELAHEAGDALLAQTCTTRLGTQTVLFGNLRPAARELYSCELGGTWSQGRIQDITIFDKGAAQFAARFKKTLKQRGSWAKREDVSCYRVYDADLPDFACSIDMFNAYQPRTTKTATQDGSAQRWLNISEYKAPKVIDPVKAKLRLYDTLHIASLILQTKPEDVFVHTRMQAKGGSQYHMPQTSNIRKTAHTRDASTTALRNASASPLRKSSMPEGSHLIEEGGLIFEVNFTARHDCGIFLDFREVRNRVREMAKAMKGSKRFLNLFAYTATSTCYAADGGANYTTTVDMSAPTLQWAQRNMERNGFKGNQHEYIRADVLTWIQDMRHSKNRWDLILCDVPTFSNSNKMHGKTWDVARDHVELIITLSRLLTRDGKALFCCNLKHFTLNKEALGKAGVVIHDITADTIPFDFARTQNVHHAYIVTRG</sequence>
<dbReference type="Gene3D" id="3.30.2130.30">
    <property type="match status" value="1"/>
</dbReference>
<dbReference type="GO" id="GO:0003723">
    <property type="term" value="F:RNA binding"/>
    <property type="evidence" value="ECO:0007669"/>
    <property type="project" value="UniProtKB-UniRule"/>
</dbReference>
<evidence type="ECO:0000313" key="7">
    <source>
        <dbReference type="EMBL" id="EGF22949.1"/>
    </source>
</evidence>
<evidence type="ECO:0000313" key="8">
    <source>
        <dbReference type="Proteomes" id="UP000005947"/>
    </source>
</evidence>
<keyword evidence="3" id="KW-0949">S-adenosyl-L-methionine</keyword>
<evidence type="ECO:0000256" key="5">
    <source>
        <dbReference type="SAM" id="MobiDB-lite"/>
    </source>
</evidence>
<keyword evidence="1" id="KW-0489">Methyltransferase</keyword>
<dbReference type="InterPro" id="IPR017244">
    <property type="entry name" value="23SrRNA_methyltr_KL"/>
</dbReference>
<dbReference type="PROSITE" id="PS51165">
    <property type="entry name" value="THUMP"/>
    <property type="match status" value="1"/>
</dbReference>
<dbReference type="GO" id="GO:0005737">
    <property type="term" value="C:cytoplasm"/>
    <property type="evidence" value="ECO:0007669"/>
    <property type="project" value="InterPro"/>
</dbReference>
<dbReference type="CDD" id="cd02440">
    <property type="entry name" value="AdoMet_MTases"/>
    <property type="match status" value="1"/>
</dbReference>
<evidence type="ECO:0000256" key="3">
    <source>
        <dbReference type="ARBA" id="ARBA00022691"/>
    </source>
</evidence>
<dbReference type="PANTHER" id="PTHR47313:SF1">
    <property type="entry name" value="RIBOSOMAL RNA LARGE SUBUNIT METHYLTRANSFERASE K_L"/>
    <property type="match status" value="1"/>
</dbReference>
<comment type="caution">
    <text evidence="7">The sequence shown here is derived from an EMBL/GenBank/DDBJ whole genome shotgun (WGS) entry which is preliminary data.</text>
</comment>
<dbReference type="RefSeq" id="WP_006303140.1">
    <property type="nucleotide sequence ID" value="NZ_ACGK02000002.1"/>
</dbReference>
<evidence type="ECO:0000256" key="4">
    <source>
        <dbReference type="PROSITE-ProRule" id="PRU00529"/>
    </source>
</evidence>
<name>F1T644_9ACTN</name>
<dbReference type="Pfam" id="PF10672">
    <property type="entry name" value="Methyltrans_SAM"/>
    <property type="match status" value="1"/>
</dbReference>
<dbReference type="GeneID" id="93210571"/>
<protein>
    <submittedName>
        <fullName evidence="7">THUMP domain protein</fullName>
    </submittedName>
</protein>
<dbReference type="NCBIfam" id="NF008748">
    <property type="entry name" value="PRK11783.1"/>
    <property type="match status" value="1"/>
</dbReference>
<dbReference type="InterPro" id="IPR029063">
    <property type="entry name" value="SAM-dependent_MTases_sf"/>
</dbReference>
<dbReference type="SMART" id="SM00981">
    <property type="entry name" value="THUMP"/>
    <property type="match status" value="1"/>
</dbReference>
<organism evidence="7 8">
    <name type="scientific">Fannyhessea vaginae DSM 15829</name>
    <dbReference type="NCBI Taxonomy" id="525256"/>
    <lineage>
        <taxon>Bacteria</taxon>
        <taxon>Bacillati</taxon>
        <taxon>Actinomycetota</taxon>
        <taxon>Coriobacteriia</taxon>
        <taxon>Coriobacteriales</taxon>
        <taxon>Atopobiaceae</taxon>
        <taxon>Fannyhessea</taxon>
    </lineage>
</organism>
<dbReference type="GO" id="GO:0070043">
    <property type="term" value="F:rRNA (guanine-N7-)-methyltransferase activity"/>
    <property type="evidence" value="ECO:0007669"/>
    <property type="project" value="TreeGrafter"/>
</dbReference>
<dbReference type="Pfam" id="PF02926">
    <property type="entry name" value="THUMP"/>
    <property type="match status" value="1"/>
</dbReference>
<dbReference type="Proteomes" id="UP000005947">
    <property type="component" value="Unassembled WGS sequence"/>
</dbReference>
<dbReference type="PANTHER" id="PTHR47313">
    <property type="entry name" value="RIBOSOMAL RNA LARGE SUBUNIT METHYLTRANSFERASE K/L"/>
    <property type="match status" value="1"/>
</dbReference>
<evidence type="ECO:0000259" key="6">
    <source>
        <dbReference type="PROSITE" id="PS51165"/>
    </source>
</evidence>
<evidence type="ECO:0000256" key="2">
    <source>
        <dbReference type="ARBA" id="ARBA00022679"/>
    </source>
</evidence>
<dbReference type="eggNOG" id="COG0116">
    <property type="taxonomic scope" value="Bacteria"/>
</dbReference>
<feature type="compositionally biased region" description="Polar residues" evidence="5">
    <location>
        <begin position="591"/>
        <end position="601"/>
    </location>
</feature>
<gene>
    <name evidence="7" type="ORF">HMPREF0091_10944</name>
</gene>
<dbReference type="AlphaFoldDB" id="F1T644"/>
<feature type="region of interest" description="Disordered" evidence="5">
    <location>
        <begin position="584"/>
        <end position="611"/>
    </location>
</feature>
<dbReference type="Gene3D" id="3.40.50.150">
    <property type="entry name" value="Vaccinia Virus protein VP39"/>
    <property type="match status" value="1"/>
</dbReference>
<accession>F1T644</accession>
<dbReference type="PIRSF" id="PIRSF037618">
    <property type="entry name" value="RNA_Mtase_bacteria_prd"/>
    <property type="match status" value="1"/>
</dbReference>
<dbReference type="CDD" id="cd11715">
    <property type="entry name" value="THUMP_AdoMetMT"/>
    <property type="match status" value="1"/>
</dbReference>
<dbReference type="Gene3D" id="3.30.750.80">
    <property type="entry name" value="RNA methyltransferase domain (HRMD) like"/>
    <property type="match status" value="1"/>
</dbReference>
<dbReference type="InterPro" id="IPR019614">
    <property type="entry name" value="SAM-dep_methyl-trfase"/>
</dbReference>
<dbReference type="OrthoDB" id="9809404at2"/>
<dbReference type="GO" id="GO:0008990">
    <property type="term" value="F:rRNA (guanine-N2-)-methyltransferase activity"/>
    <property type="evidence" value="ECO:0007669"/>
    <property type="project" value="InterPro"/>
</dbReference>
<feature type="domain" description="THUMP" evidence="6">
    <location>
        <begin position="51"/>
        <end position="162"/>
    </location>
</feature>
<keyword evidence="4" id="KW-0694">RNA-binding</keyword>
<proteinExistence type="predicted"/>